<feature type="compositionally biased region" description="Basic and acidic residues" evidence="1">
    <location>
        <begin position="204"/>
        <end position="226"/>
    </location>
</feature>
<dbReference type="EMBL" id="ML179581">
    <property type="protein sequence ID" value="THU84770.1"/>
    <property type="molecule type" value="Genomic_DNA"/>
</dbReference>
<feature type="compositionally biased region" description="Polar residues" evidence="1">
    <location>
        <begin position="499"/>
        <end position="514"/>
    </location>
</feature>
<reference evidence="2 3" key="1">
    <citation type="journal article" date="2019" name="Nat. Ecol. Evol.">
        <title>Megaphylogeny resolves global patterns of mushroom evolution.</title>
        <authorList>
            <person name="Varga T."/>
            <person name="Krizsan K."/>
            <person name="Foldi C."/>
            <person name="Dima B."/>
            <person name="Sanchez-Garcia M."/>
            <person name="Sanchez-Ramirez S."/>
            <person name="Szollosi G.J."/>
            <person name="Szarkandi J.G."/>
            <person name="Papp V."/>
            <person name="Albert L."/>
            <person name="Andreopoulos W."/>
            <person name="Angelini C."/>
            <person name="Antonin V."/>
            <person name="Barry K.W."/>
            <person name="Bougher N.L."/>
            <person name="Buchanan P."/>
            <person name="Buyck B."/>
            <person name="Bense V."/>
            <person name="Catcheside P."/>
            <person name="Chovatia M."/>
            <person name="Cooper J."/>
            <person name="Damon W."/>
            <person name="Desjardin D."/>
            <person name="Finy P."/>
            <person name="Geml J."/>
            <person name="Haridas S."/>
            <person name="Hughes K."/>
            <person name="Justo A."/>
            <person name="Karasinski D."/>
            <person name="Kautmanova I."/>
            <person name="Kiss B."/>
            <person name="Kocsube S."/>
            <person name="Kotiranta H."/>
            <person name="LaButti K.M."/>
            <person name="Lechner B.E."/>
            <person name="Liimatainen K."/>
            <person name="Lipzen A."/>
            <person name="Lukacs Z."/>
            <person name="Mihaltcheva S."/>
            <person name="Morgado L.N."/>
            <person name="Niskanen T."/>
            <person name="Noordeloos M.E."/>
            <person name="Ohm R.A."/>
            <person name="Ortiz-Santana B."/>
            <person name="Ovrebo C."/>
            <person name="Racz N."/>
            <person name="Riley R."/>
            <person name="Savchenko A."/>
            <person name="Shiryaev A."/>
            <person name="Soop K."/>
            <person name="Spirin V."/>
            <person name="Szebenyi C."/>
            <person name="Tomsovsky M."/>
            <person name="Tulloss R.E."/>
            <person name="Uehling J."/>
            <person name="Grigoriev I.V."/>
            <person name="Vagvolgyi C."/>
            <person name="Papp T."/>
            <person name="Martin F.M."/>
            <person name="Miettinen O."/>
            <person name="Hibbett D.S."/>
            <person name="Nagy L.G."/>
        </authorList>
    </citation>
    <scope>NUCLEOTIDE SEQUENCE [LARGE SCALE GENOMIC DNA]</scope>
    <source>
        <strain evidence="2 3">CBS 962.96</strain>
    </source>
</reference>
<feature type="region of interest" description="Disordered" evidence="1">
    <location>
        <begin position="495"/>
        <end position="520"/>
    </location>
</feature>
<feature type="compositionally biased region" description="Acidic residues" evidence="1">
    <location>
        <begin position="227"/>
        <end position="237"/>
    </location>
</feature>
<evidence type="ECO:0000313" key="3">
    <source>
        <dbReference type="Proteomes" id="UP000297245"/>
    </source>
</evidence>
<protein>
    <submittedName>
        <fullName evidence="2">Uncharacterized protein</fullName>
    </submittedName>
</protein>
<dbReference type="AlphaFoldDB" id="A0A4S8L896"/>
<organism evidence="2 3">
    <name type="scientific">Dendrothele bispora (strain CBS 962.96)</name>
    <dbReference type="NCBI Taxonomy" id="1314807"/>
    <lineage>
        <taxon>Eukaryota</taxon>
        <taxon>Fungi</taxon>
        <taxon>Dikarya</taxon>
        <taxon>Basidiomycota</taxon>
        <taxon>Agaricomycotina</taxon>
        <taxon>Agaricomycetes</taxon>
        <taxon>Agaricomycetidae</taxon>
        <taxon>Agaricales</taxon>
        <taxon>Agaricales incertae sedis</taxon>
        <taxon>Dendrothele</taxon>
    </lineage>
</organism>
<keyword evidence="3" id="KW-1185">Reference proteome</keyword>
<sequence length="626" mass="70741">MRDSQNYIPQSITQDLEAISSLIPTCLPCQPDVDIESVNVSWLNGLFSHGFPNVLTERLISRPPFNPQLNANDSVNSQFPELKSKILRPSWEMSDAGRTFYRLLLWTGFKPYDRSSSQGSSSSDDHESPAESMSPAAKQAGSPGDHTRSSHYDLRSTSKKLEREVFLSEDRQQRLARTVAQHRVYNMRYLSKDRLWGPFLPIKINHDDVDQKGKGKQKLEDFKSEDVDQDDPEDDAQVWEGKRKEHTDRSPENSLRILREIRDFGVPLDEDDDSLSSEDEEDEDYDPAHQNDDDLSPVTSDFDIHPSQLPVDRGSEPYPTHPHRLFPDYVFLSAARTVVETNLREIMTGDYGPNHVLFRPWFTHTSAKASTEDLFRQIDDTSVSDRRGGLNLLRMGSAPGFWDGKGTKEGWLRVGEDVLSAQNPSLNEDDNVDGWDWAGVEGKWTRAVTWMDYRDLLEHSLRNIPPLASHDKLNHHIDDTRRVFHMNLRIKGYSRAVPPTNTSKSTCGASTSSNEPDPLEGLEPLEKLVYALPIIHVEGDYRSSDGGNTFGDTHLDSRRINGTVRMIGDGAVWWDLVTSFESGEREWVMAGVQIGEIGSALGVVGLWTGAEHERGDPIGATWTWRT</sequence>
<feature type="region of interest" description="Disordered" evidence="1">
    <location>
        <begin position="204"/>
        <end position="254"/>
    </location>
</feature>
<feature type="compositionally biased region" description="Basic and acidic residues" evidence="1">
    <location>
        <begin position="145"/>
        <end position="156"/>
    </location>
</feature>
<dbReference type="OrthoDB" id="3226064at2759"/>
<name>A0A4S8L896_DENBC</name>
<gene>
    <name evidence="2" type="ORF">K435DRAFT_783647</name>
</gene>
<proteinExistence type="predicted"/>
<feature type="region of interest" description="Disordered" evidence="1">
    <location>
        <begin position="267"/>
        <end position="316"/>
    </location>
</feature>
<evidence type="ECO:0000256" key="1">
    <source>
        <dbReference type="SAM" id="MobiDB-lite"/>
    </source>
</evidence>
<feature type="compositionally biased region" description="Acidic residues" evidence="1">
    <location>
        <begin position="268"/>
        <end position="285"/>
    </location>
</feature>
<accession>A0A4S8L896</accession>
<feature type="non-terminal residue" evidence="2">
    <location>
        <position position="626"/>
    </location>
</feature>
<dbReference type="Proteomes" id="UP000297245">
    <property type="component" value="Unassembled WGS sequence"/>
</dbReference>
<feature type="compositionally biased region" description="Basic and acidic residues" evidence="1">
    <location>
        <begin position="240"/>
        <end position="254"/>
    </location>
</feature>
<evidence type="ECO:0000313" key="2">
    <source>
        <dbReference type="EMBL" id="THU84770.1"/>
    </source>
</evidence>
<feature type="region of interest" description="Disordered" evidence="1">
    <location>
        <begin position="115"/>
        <end position="156"/>
    </location>
</feature>